<protein>
    <submittedName>
        <fullName evidence="2">Uncharacterized protein</fullName>
    </submittedName>
</protein>
<reference evidence="2" key="1">
    <citation type="journal article" date="2021" name="Proc. Natl. Acad. Sci. U.S.A.">
        <title>A Catalog of Tens of Thousands of Viruses from Human Metagenomes Reveals Hidden Associations with Chronic Diseases.</title>
        <authorList>
            <person name="Tisza M.J."/>
            <person name="Buck C.B."/>
        </authorList>
    </citation>
    <scope>NUCLEOTIDE SEQUENCE</scope>
    <source>
        <strain evidence="2">Ctu2j3</strain>
    </source>
</reference>
<sequence>MRLAPLVHAARVAPKNLSAMRLVSIEHSQNLCLRDLDYSILLGQMAIFFDLARSDTFADTADLEKHGTPGTVWLPNGVITDFNFHALLLKRKTRHGAGCCGMAALLLLVQTEKFCGFRRKRRLHFDCRDFRFFDLEQPCIIDGRKHVGIATRAACAQDSGNNRLILSEYLCFFRADAKALNEDSSSCRVSGLRLVRNFNRSLECQCVLGGLVCFCRSLFRSIVLQRISDELAFFSVFVFVFLCGLFAIRSPDNDSRVKAAHRILGEHADPSFPHHLLVITDSWNHVKPVDGVAHAVRAERSIQRFKSDITAESEHQSMFGDTVFTIRGFRIHNERSAKLFGAEGRRLGTFTAHEAEVNFQFWNALTRAGNIRPTCWCLRSFLRSSLQQLSCVLGTIDRIVLRVLNVSQIRSVELN</sequence>
<feature type="transmembrane region" description="Helical" evidence="1">
    <location>
        <begin position="231"/>
        <end position="248"/>
    </location>
</feature>
<dbReference type="EMBL" id="BK016090">
    <property type="protein sequence ID" value="DAF94118.1"/>
    <property type="molecule type" value="Genomic_DNA"/>
</dbReference>
<keyword evidence="1" id="KW-1133">Transmembrane helix</keyword>
<organism evidence="2">
    <name type="scientific">Myoviridae sp. ctu2j3</name>
    <dbReference type="NCBI Taxonomy" id="2825197"/>
    <lineage>
        <taxon>Viruses</taxon>
        <taxon>Duplodnaviria</taxon>
        <taxon>Heunggongvirae</taxon>
        <taxon>Uroviricota</taxon>
        <taxon>Caudoviricetes</taxon>
    </lineage>
</organism>
<evidence type="ECO:0000256" key="1">
    <source>
        <dbReference type="SAM" id="Phobius"/>
    </source>
</evidence>
<proteinExistence type="predicted"/>
<keyword evidence="1" id="KW-0472">Membrane</keyword>
<accession>A0A8S5UIC0</accession>
<name>A0A8S5UIC0_9CAUD</name>
<keyword evidence="1" id="KW-0812">Transmembrane</keyword>
<evidence type="ECO:0000313" key="2">
    <source>
        <dbReference type="EMBL" id="DAF94118.1"/>
    </source>
</evidence>
<dbReference type="EMBL" id="BK016090">
    <property type="protein sequence ID" value="DAF94293.1"/>
    <property type="molecule type" value="Genomic_DNA"/>
</dbReference>